<keyword evidence="5 9" id="KW-0822">Tryptophan biosynthesis</keyword>
<reference evidence="11" key="1">
    <citation type="journal article" date="2019" name="PLoS Negl. Trop. Dis.">
        <title>Revisiting the worldwide diversity of Leptospira species in the environment.</title>
        <authorList>
            <person name="Vincent A.T."/>
            <person name="Schiettekatte O."/>
            <person name="Bourhy P."/>
            <person name="Veyrier F.J."/>
            <person name="Picardeau M."/>
        </authorList>
    </citation>
    <scope>NUCLEOTIDE SEQUENCE [LARGE SCALE GENOMIC DNA]</scope>
    <source>
        <strain evidence="11">SSW15</strain>
    </source>
</reference>
<dbReference type="Proteomes" id="UP000298458">
    <property type="component" value="Unassembled WGS sequence"/>
</dbReference>
<evidence type="ECO:0000256" key="9">
    <source>
        <dbReference type="HAMAP-Rule" id="MF_00131"/>
    </source>
</evidence>
<feature type="active site" description="Proton acceptor" evidence="9">
    <location>
        <position position="45"/>
    </location>
</feature>
<keyword evidence="12" id="KW-1185">Reference proteome</keyword>
<dbReference type="NCBIfam" id="TIGR00262">
    <property type="entry name" value="trpA"/>
    <property type="match status" value="1"/>
</dbReference>
<comment type="similarity">
    <text evidence="9 10">Belongs to the TrpA family.</text>
</comment>
<evidence type="ECO:0000256" key="7">
    <source>
        <dbReference type="ARBA" id="ARBA00023239"/>
    </source>
</evidence>
<dbReference type="RefSeq" id="WP_135768410.1">
    <property type="nucleotide sequence ID" value="NZ_RQET01000008.1"/>
</dbReference>
<evidence type="ECO:0000256" key="5">
    <source>
        <dbReference type="ARBA" id="ARBA00022822"/>
    </source>
</evidence>
<comment type="catalytic activity">
    <reaction evidence="8 9">
        <text>(1S,2R)-1-C-(indol-3-yl)glycerol 3-phosphate + L-serine = D-glyceraldehyde 3-phosphate + L-tryptophan + H2O</text>
        <dbReference type="Rhea" id="RHEA:10532"/>
        <dbReference type="ChEBI" id="CHEBI:15377"/>
        <dbReference type="ChEBI" id="CHEBI:33384"/>
        <dbReference type="ChEBI" id="CHEBI:57912"/>
        <dbReference type="ChEBI" id="CHEBI:58866"/>
        <dbReference type="ChEBI" id="CHEBI:59776"/>
        <dbReference type="EC" id="4.2.1.20"/>
    </reaction>
</comment>
<dbReference type="InterPro" id="IPR011060">
    <property type="entry name" value="RibuloseP-bd_barrel"/>
</dbReference>
<keyword evidence="6 9" id="KW-0057">Aromatic amino acid biosynthesis</keyword>
<dbReference type="PROSITE" id="PS00167">
    <property type="entry name" value="TRP_SYNTHASE_ALPHA"/>
    <property type="match status" value="1"/>
</dbReference>
<comment type="function">
    <text evidence="1 9">The alpha subunit is responsible for the aldol cleavage of indoleglycerol phosphate to indole and glyceraldehyde 3-phosphate.</text>
</comment>
<accession>A0A4R9GDV8</accession>
<dbReference type="InterPro" id="IPR018204">
    <property type="entry name" value="Trp_synthase_alpha_AS"/>
</dbReference>
<evidence type="ECO:0000256" key="6">
    <source>
        <dbReference type="ARBA" id="ARBA00023141"/>
    </source>
</evidence>
<comment type="pathway">
    <text evidence="2 9">Amino-acid biosynthesis; L-tryptophan biosynthesis; L-tryptophan from chorismate: step 5/5.</text>
</comment>
<dbReference type="FunFam" id="3.20.20.70:FF:000037">
    <property type="entry name" value="Tryptophan synthase alpha chain"/>
    <property type="match status" value="1"/>
</dbReference>
<dbReference type="PANTHER" id="PTHR43406:SF1">
    <property type="entry name" value="TRYPTOPHAN SYNTHASE ALPHA CHAIN, CHLOROPLASTIC"/>
    <property type="match status" value="1"/>
</dbReference>
<feature type="active site" description="Proton acceptor" evidence="9">
    <location>
        <position position="56"/>
    </location>
</feature>
<dbReference type="Pfam" id="PF00290">
    <property type="entry name" value="Trp_syntA"/>
    <property type="match status" value="1"/>
</dbReference>
<dbReference type="InterPro" id="IPR002028">
    <property type="entry name" value="Trp_synthase_suA"/>
</dbReference>
<organism evidence="11 12">
    <name type="scientific">Leptospira fletcheri</name>
    <dbReference type="NCBI Taxonomy" id="2484981"/>
    <lineage>
        <taxon>Bacteria</taxon>
        <taxon>Pseudomonadati</taxon>
        <taxon>Spirochaetota</taxon>
        <taxon>Spirochaetia</taxon>
        <taxon>Leptospirales</taxon>
        <taxon>Leptospiraceae</taxon>
        <taxon>Leptospira</taxon>
    </lineage>
</organism>
<dbReference type="GO" id="GO:0005829">
    <property type="term" value="C:cytosol"/>
    <property type="evidence" value="ECO:0007669"/>
    <property type="project" value="TreeGrafter"/>
</dbReference>
<dbReference type="OrthoDB" id="9804578at2"/>
<evidence type="ECO:0000256" key="3">
    <source>
        <dbReference type="ARBA" id="ARBA00011270"/>
    </source>
</evidence>
<dbReference type="CDD" id="cd04724">
    <property type="entry name" value="Tryptophan_synthase_alpha"/>
    <property type="match status" value="1"/>
</dbReference>
<dbReference type="EC" id="4.2.1.20" evidence="9"/>
<keyword evidence="7 9" id="KW-0456">Lyase</keyword>
<proteinExistence type="inferred from homology"/>
<dbReference type="UniPathway" id="UPA00035">
    <property type="reaction ID" value="UER00044"/>
</dbReference>
<dbReference type="Gene3D" id="3.20.20.70">
    <property type="entry name" value="Aldolase class I"/>
    <property type="match status" value="1"/>
</dbReference>
<dbReference type="EMBL" id="RQET01000008">
    <property type="protein sequence ID" value="TGK10048.1"/>
    <property type="molecule type" value="Genomic_DNA"/>
</dbReference>
<sequence>MSAIQSVFSEKASVFIPYISLGDPDYESCVDWADALIRGGAGILELGIPFSDPVADGPVIQKAFQRALAHPFSMDQILDTTAKIYSKHPHVPLVYLTYFNPIYRYGFETFAEKAKTSGIQGLIIPDLPYDAIESEELFQSLKKRGIDLIHLVTPATKPERMKGIRHFASGFVYYVTSYGVTGERKSVSEGLEERIRLTKKTFSLPVCAGFGISTSEQAARISEYADGIIIGSAVQRIIEENGRNRETCVEKLREFSASVSSSLRGREAVS</sequence>
<dbReference type="PANTHER" id="PTHR43406">
    <property type="entry name" value="TRYPTOPHAN SYNTHASE, ALPHA CHAIN"/>
    <property type="match status" value="1"/>
</dbReference>
<evidence type="ECO:0000256" key="2">
    <source>
        <dbReference type="ARBA" id="ARBA00004733"/>
    </source>
</evidence>
<dbReference type="InterPro" id="IPR013785">
    <property type="entry name" value="Aldolase_TIM"/>
</dbReference>
<evidence type="ECO:0000256" key="10">
    <source>
        <dbReference type="RuleBase" id="RU003662"/>
    </source>
</evidence>
<dbReference type="SUPFAM" id="SSF51366">
    <property type="entry name" value="Ribulose-phoshate binding barrel"/>
    <property type="match status" value="1"/>
</dbReference>
<comment type="subunit">
    <text evidence="3 9">Tetramer of two alpha and two beta chains.</text>
</comment>
<gene>
    <name evidence="9" type="primary">trpA</name>
    <name evidence="11" type="ORF">EHO60_11915</name>
</gene>
<dbReference type="HAMAP" id="MF_00131">
    <property type="entry name" value="Trp_synth_alpha"/>
    <property type="match status" value="1"/>
</dbReference>
<protein>
    <recommendedName>
        <fullName evidence="9">Tryptophan synthase alpha chain</fullName>
        <ecNumber evidence="9">4.2.1.20</ecNumber>
    </recommendedName>
</protein>
<evidence type="ECO:0000313" key="11">
    <source>
        <dbReference type="EMBL" id="TGK10048.1"/>
    </source>
</evidence>
<keyword evidence="4 9" id="KW-0028">Amino-acid biosynthesis</keyword>
<dbReference type="AlphaFoldDB" id="A0A4R9GDV8"/>
<dbReference type="GO" id="GO:0004834">
    <property type="term" value="F:tryptophan synthase activity"/>
    <property type="evidence" value="ECO:0007669"/>
    <property type="project" value="UniProtKB-UniRule"/>
</dbReference>
<evidence type="ECO:0000256" key="1">
    <source>
        <dbReference type="ARBA" id="ARBA00003365"/>
    </source>
</evidence>
<comment type="caution">
    <text evidence="11">The sequence shown here is derived from an EMBL/GenBank/DDBJ whole genome shotgun (WGS) entry which is preliminary data.</text>
</comment>
<evidence type="ECO:0000313" key="12">
    <source>
        <dbReference type="Proteomes" id="UP000298458"/>
    </source>
</evidence>
<evidence type="ECO:0000256" key="8">
    <source>
        <dbReference type="ARBA" id="ARBA00049047"/>
    </source>
</evidence>
<evidence type="ECO:0000256" key="4">
    <source>
        <dbReference type="ARBA" id="ARBA00022605"/>
    </source>
</evidence>
<name>A0A4R9GDV8_9LEPT</name>